<feature type="compositionally biased region" description="Basic and acidic residues" evidence="1">
    <location>
        <begin position="154"/>
        <end position="164"/>
    </location>
</feature>
<feature type="region of interest" description="Disordered" evidence="1">
    <location>
        <begin position="142"/>
        <end position="164"/>
    </location>
</feature>
<keyword evidence="3" id="KW-1185">Reference proteome</keyword>
<dbReference type="EMBL" id="LWDF02001668">
    <property type="protein sequence ID" value="KAE8237698.1"/>
    <property type="molecule type" value="Genomic_DNA"/>
</dbReference>
<comment type="caution">
    <text evidence="2">The sequence shown here is derived from an EMBL/GenBank/DDBJ whole genome shotgun (WGS) entry which is preliminary data.</text>
</comment>
<proteinExistence type="predicted"/>
<sequence length="197" mass="22303">MLTHLSIVYCCFSGSSHFCEDGFSKSRNEHLPAELGQYVERTDRSWSISSAYRVSPWLSLDPYWLRFIYLLAGLLTDYTRGRGQSKKASEAGVASLRPGHQSFLRLPAFHQPLDNTSSALLQFPRRSSKIFHHSSQEASSLASNLQETYTHTRKQTDSCGREDAKETLPKLHTQAGIAITYTFTLVQQHSQSTHKHI</sequence>
<evidence type="ECO:0000313" key="3">
    <source>
        <dbReference type="Proteomes" id="UP000077521"/>
    </source>
</evidence>
<reference evidence="2" key="2">
    <citation type="journal article" date="2019" name="IMA Fungus">
        <title>Genome sequencing and comparison of five Tilletia species to identify candidate genes for the detection of regulated species infecting wheat.</title>
        <authorList>
            <person name="Nguyen H.D.T."/>
            <person name="Sultana T."/>
            <person name="Kesanakurti P."/>
            <person name="Hambleton S."/>
        </authorList>
    </citation>
    <scope>NUCLEOTIDE SEQUENCE</scope>
    <source>
        <strain evidence="2">DAOMC 236416</strain>
    </source>
</reference>
<organism evidence="2 3">
    <name type="scientific">Tilletia indica</name>
    <dbReference type="NCBI Taxonomy" id="43049"/>
    <lineage>
        <taxon>Eukaryota</taxon>
        <taxon>Fungi</taxon>
        <taxon>Dikarya</taxon>
        <taxon>Basidiomycota</taxon>
        <taxon>Ustilaginomycotina</taxon>
        <taxon>Exobasidiomycetes</taxon>
        <taxon>Tilletiales</taxon>
        <taxon>Tilletiaceae</taxon>
        <taxon>Tilletia</taxon>
    </lineage>
</organism>
<accession>A0A8T8SE77</accession>
<reference evidence="2" key="1">
    <citation type="submission" date="2016-04" db="EMBL/GenBank/DDBJ databases">
        <authorList>
            <person name="Nguyen H.D."/>
            <person name="Samba Siva P."/>
            <person name="Cullis J."/>
            <person name="Levesque C.A."/>
            <person name="Hambleton S."/>
        </authorList>
    </citation>
    <scope>NUCLEOTIDE SEQUENCE</scope>
    <source>
        <strain evidence="2">DAOMC 236416</strain>
    </source>
</reference>
<protein>
    <submittedName>
        <fullName evidence="2">Uncharacterized protein</fullName>
    </submittedName>
</protein>
<dbReference type="AlphaFoldDB" id="A0A8T8SE77"/>
<name>A0A8T8SE77_9BASI</name>
<gene>
    <name evidence="2" type="ORF">A4X13_0g8669</name>
</gene>
<evidence type="ECO:0000256" key="1">
    <source>
        <dbReference type="SAM" id="MobiDB-lite"/>
    </source>
</evidence>
<dbReference type="Proteomes" id="UP000077521">
    <property type="component" value="Unassembled WGS sequence"/>
</dbReference>
<evidence type="ECO:0000313" key="2">
    <source>
        <dbReference type="EMBL" id="KAE8237698.1"/>
    </source>
</evidence>